<dbReference type="PIRSF" id="PIRSF017082">
    <property type="entry name" value="YflP"/>
    <property type="match status" value="1"/>
</dbReference>
<name>A0A5N7MSW2_9HYPH</name>
<dbReference type="Pfam" id="PF03401">
    <property type="entry name" value="TctC"/>
    <property type="match status" value="1"/>
</dbReference>
<accession>A0A5N7MSW2</accession>
<protein>
    <submittedName>
        <fullName evidence="3">Tripartite tricarboxylate transporter substrate binding protein</fullName>
    </submittedName>
</protein>
<keyword evidence="2" id="KW-0732">Signal</keyword>
<dbReference type="CDD" id="cd13578">
    <property type="entry name" value="PBP2_Bug27"/>
    <property type="match status" value="1"/>
</dbReference>
<feature type="signal peptide" evidence="2">
    <location>
        <begin position="1"/>
        <end position="25"/>
    </location>
</feature>
<dbReference type="Gene3D" id="3.40.190.150">
    <property type="entry name" value="Bordetella uptake gene, domain 1"/>
    <property type="match status" value="1"/>
</dbReference>
<dbReference type="SUPFAM" id="SSF53850">
    <property type="entry name" value="Periplasmic binding protein-like II"/>
    <property type="match status" value="1"/>
</dbReference>
<evidence type="ECO:0000313" key="3">
    <source>
        <dbReference type="EMBL" id="MPR30092.1"/>
    </source>
</evidence>
<dbReference type="RefSeq" id="WP_152716955.1">
    <property type="nucleotide sequence ID" value="NZ_VOSK01000308.1"/>
</dbReference>
<dbReference type="AlphaFoldDB" id="A0A5N7MSW2"/>
<proteinExistence type="inferred from homology"/>
<gene>
    <name evidence="3" type="ORF">FS320_34840</name>
</gene>
<dbReference type="InterPro" id="IPR005064">
    <property type="entry name" value="BUG"/>
</dbReference>
<comment type="similarity">
    <text evidence="1">Belongs to the UPF0065 (bug) family.</text>
</comment>
<sequence length="324" mass="34174">MAVLSRRSLLAALAMSAAVPGLPQAQGLSDRNIFIIVPFTPGSGPDVLARIVGEELRKRWNQPVIIDNKPGASGNIGAAAAARTEPDGHTILLSVNTFLMNAALAKSLPYDPVKSFEPIVELATGSLVLAVHPSIPVKSTRDLIEYAKSKPGQVTYASPGRGTPQHLAMELFKLTAGVDLRHVPYTGSAGAVKDLVGGHVGAMFVPVHTVLPMAAENQVRLLALGSEKRSTLAPDVPTLAEEGGSGFEVDLWYALSAPAGTPKDIIDRYNKVVNEILASPDVRDQFAKQGLVPVGGSPQQLAALIEKDLPRWAKVVKDAGISLE</sequence>
<dbReference type="EMBL" id="VOSK01000308">
    <property type="protein sequence ID" value="MPR30092.1"/>
    <property type="molecule type" value="Genomic_DNA"/>
</dbReference>
<evidence type="ECO:0000256" key="1">
    <source>
        <dbReference type="ARBA" id="ARBA00006987"/>
    </source>
</evidence>
<dbReference type="Gene3D" id="3.40.190.10">
    <property type="entry name" value="Periplasmic binding protein-like II"/>
    <property type="match status" value="1"/>
</dbReference>
<organism evidence="3 4">
    <name type="scientific">Microvirga tunisiensis</name>
    <dbReference type="NCBI Taxonomy" id="2108360"/>
    <lineage>
        <taxon>Bacteria</taxon>
        <taxon>Pseudomonadati</taxon>
        <taxon>Pseudomonadota</taxon>
        <taxon>Alphaproteobacteria</taxon>
        <taxon>Hyphomicrobiales</taxon>
        <taxon>Methylobacteriaceae</taxon>
        <taxon>Microvirga</taxon>
    </lineage>
</organism>
<comment type="caution">
    <text evidence="3">The sequence shown here is derived from an EMBL/GenBank/DDBJ whole genome shotgun (WGS) entry which is preliminary data.</text>
</comment>
<feature type="chain" id="PRO_5024452570" evidence="2">
    <location>
        <begin position="26"/>
        <end position="324"/>
    </location>
</feature>
<reference evidence="3 4" key="1">
    <citation type="journal article" date="2019" name="Syst. Appl. Microbiol.">
        <title>Microvirga tunisiensis sp. nov., a root nodule symbiotic bacterium isolated from Lupinus micranthus and L. luteus grown in Northern Tunisia.</title>
        <authorList>
            <person name="Msaddak A."/>
            <person name="Rejili M."/>
            <person name="Duran D."/>
            <person name="Mars M."/>
            <person name="Palacios J.M."/>
            <person name="Ruiz-Argueso T."/>
            <person name="Rey L."/>
            <person name="Imperial J."/>
        </authorList>
    </citation>
    <scope>NUCLEOTIDE SEQUENCE [LARGE SCALE GENOMIC DNA]</scope>
    <source>
        <strain evidence="3 4">Lmie10</strain>
    </source>
</reference>
<dbReference type="InterPro" id="IPR006311">
    <property type="entry name" value="TAT_signal"/>
</dbReference>
<dbReference type="PROSITE" id="PS51318">
    <property type="entry name" value="TAT"/>
    <property type="match status" value="1"/>
</dbReference>
<dbReference type="PANTHER" id="PTHR42928">
    <property type="entry name" value="TRICARBOXYLATE-BINDING PROTEIN"/>
    <property type="match status" value="1"/>
</dbReference>
<evidence type="ECO:0000256" key="2">
    <source>
        <dbReference type="SAM" id="SignalP"/>
    </source>
</evidence>
<dbReference type="OrthoDB" id="7374807at2"/>
<dbReference type="InterPro" id="IPR042100">
    <property type="entry name" value="Bug_dom1"/>
</dbReference>
<dbReference type="Proteomes" id="UP000403266">
    <property type="component" value="Unassembled WGS sequence"/>
</dbReference>
<keyword evidence="4" id="KW-1185">Reference proteome</keyword>
<evidence type="ECO:0000313" key="4">
    <source>
        <dbReference type="Proteomes" id="UP000403266"/>
    </source>
</evidence>
<dbReference type="PANTHER" id="PTHR42928:SF5">
    <property type="entry name" value="BLR1237 PROTEIN"/>
    <property type="match status" value="1"/>
</dbReference>